<feature type="domain" description="AMP-binding enzyme C-terminal" evidence="4">
    <location>
        <begin position="408"/>
        <end position="483"/>
    </location>
</feature>
<dbReference type="InterPro" id="IPR042099">
    <property type="entry name" value="ANL_N_sf"/>
</dbReference>
<dbReference type="FunFam" id="3.30.300.30:FF:000008">
    <property type="entry name" value="2,3-dihydroxybenzoate-AMP ligase"/>
    <property type="match status" value="1"/>
</dbReference>
<dbReference type="Proteomes" id="UP000218287">
    <property type="component" value="Chromosome"/>
</dbReference>
<keyword evidence="2 5" id="KW-0436">Ligase</keyword>
<dbReference type="CDD" id="cd05941">
    <property type="entry name" value="MCS"/>
    <property type="match status" value="1"/>
</dbReference>
<gene>
    <name evidence="5" type="ORF">NIES21_27820</name>
</gene>
<sequence>MNLPLITRAEEHNERTAIITDAGAFTYQDLLYFSSQIATSLLQNVEDLAEQRVAFLIPAGFEYVATQWGIWRAGGVAVPLCIVHPRPELEYVIKNCGASMIIAHPQFEDILRPIATEHNLRFILTSDPLPNHLARLPKIDMTRRALILYTSGTTGKPKGVVTTHHNIQAQVTSLITAWEWTSSDRILHVLPLHHIHGIINVLTCALWAGAECYMLSKFDAEVVWNRICNGDLTLFMAVPTIYVKLIAAWENASSERQQSMTAGCAKMRLMVSGSAALPVQVLEKWQKISGHFLLERYGMTEIGMALSNPLHGQRHSGYVGQPLPQVEVRLVDENGELVPPETPGEIQVKSPGVFLEYWQNPQATAKTFQDGWFCTGDLAVVENGNYRILGRMSVDIIKTGGYKVSALEIEEVLRNHPDIQECAVVGVADAEWGERVCAALVLHPQRQLTLESLRSWAKEQLAVYKVPTKILIVEELPRNAMGKVTKPKVVELLR</sequence>
<protein>
    <submittedName>
        <fullName evidence="5">AMP-dependent synthetase and ligase</fullName>
    </submittedName>
</protein>
<comment type="similarity">
    <text evidence="1">Belongs to the ATP-dependent AMP-binding enzyme family.</text>
</comment>
<dbReference type="PANTHER" id="PTHR43201:SF8">
    <property type="entry name" value="ACYL-COA SYNTHETASE FAMILY MEMBER 3"/>
    <property type="match status" value="1"/>
</dbReference>
<feature type="domain" description="AMP-dependent synthetase/ligase" evidence="3">
    <location>
        <begin position="8"/>
        <end position="358"/>
    </location>
</feature>
<dbReference type="OrthoDB" id="9803968at2"/>
<evidence type="ECO:0000256" key="2">
    <source>
        <dbReference type="ARBA" id="ARBA00022598"/>
    </source>
</evidence>
<reference evidence="5 6" key="1">
    <citation type="submission" date="2017-06" db="EMBL/GenBank/DDBJ databases">
        <title>Genome sequencing of cyanobaciteial culture collection at National Institute for Environmental Studies (NIES).</title>
        <authorList>
            <person name="Hirose Y."/>
            <person name="Shimura Y."/>
            <person name="Fujisawa T."/>
            <person name="Nakamura Y."/>
            <person name="Kawachi M."/>
        </authorList>
    </citation>
    <scope>NUCLEOTIDE SEQUENCE [LARGE SCALE GENOMIC DNA]</scope>
    <source>
        <strain evidence="5 6">NIES-21</strain>
    </source>
</reference>
<dbReference type="InterPro" id="IPR020845">
    <property type="entry name" value="AMP-binding_CS"/>
</dbReference>
<proteinExistence type="inferred from homology"/>
<dbReference type="InterPro" id="IPR045851">
    <property type="entry name" value="AMP-bd_C_sf"/>
</dbReference>
<dbReference type="Gene3D" id="3.30.300.30">
    <property type="match status" value="1"/>
</dbReference>
<dbReference type="EMBL" id="AP018174">
    <property type="protein sequence ID" value="BAY16948.1"/>
    <property type="molecule type" value="Genomic_DNA"/>
</dbReference>
<dbReference type="PANTHER" id="PTHR43201">
    <property type="entry name" value="ACYL-COA SYNTHETASE"/>
    <property type="match status" value="1"/>
</dbReference>
<evidence type="ECO:0000313" key="6">
    <source>
        <dbReference type="Proteomes" id="UP000218287"/>
    </source>
</evidence>
<organism evidence="5 6">
    <name type="scientific">Anabaenopsis circularis NIES-21</name>
    <dbReference type="NCBI Taxonomy" id="1085406"/>
    <lineage>
        <taxon>Bacteria</taxon>
        <taxon>Bacillati</taxon>
        <taxon>Cyanobacteriota</taxon>
        <taxon>Cyanophyceae</taxon>
        <taxon>Nostocales</taxon>
        <taxon>Nodulariaceae</taxon>
        <taxon>Anabaenopsis</taxon>
    </lineage>
</organism>
<evidence type="ECO:0000256" key="1">
    <source>
        <dbReference type="ARBA" id="ARBA00006432"/>
    </source>
</evidence>
<dbReference type="GO" id="GO:0031956">
    <property type="term" value="F:medium-chain fatty acid-CoA ligase activity"/>
    <property type="evidence" value="ECO:0007669"/>
    <property type="project" value="TreeGrafter"/>
</dbReference>
<dbReference type="InterPro" id="IPR025110">
    <property type="entry name" value="AMP-bd_C"/>
</dbReference>
<dbReference type="AlphaFoldDB" id="A0A1Z4GHU8"/>
<evidence type="ECO:0000259" key="3">
    <source>
        <dbReference type="Pfam" id="PF00501"/>
    </source>
</evidence>
<evidence type="ECO:0000313" key="5">
    <source>
        <dbReference type="EMBL" id="BAY16948.1"/>
    </source>
</evidence>
<accession>A0A1Z4GHU8</accession>
<dbReference type="InterPro" id="IPR000873">
    <property type="entry name" value="AMP-dep_synth/lig_dom"/>
</dbReference>
<evidence type="ECO:0000259" key="4">
    <source>
        <dbReference type="Pfam" id="PF13193"/>
    </source>
</evidence>
<dbReference type="SUPFAM" id="SSF56801">
    <property type="entry name" value="Acetyl-CoA synthetase-like"/>
    <property type="match status" value="1"/>
</dbReference>
<dbReference type="Pfam" id="PF13193">
    <property type="entry name" value="AMP-binding_C"/>
    <property type="match status" value="1"/>
</dbReference>
<dbReference type="PROSITE" id="PS00455">
    <property type="entry name" value="AMP_BINDING"/>
    <property type="match status" value="1"/>
</dbReference>
<dbReference type="Pfam" id="PF00501">
    <property type="entry name" value="AMP-binding"/>
    <property type="match status" value="1"/>
</dbReference>
<dbReference type="GO" id="GO:0006631">
    <property type="term" value="P:fatty acid metabolic process"/>
    <property type="evidence" value="ECO:0007669"/>
    <property type="project" value="TreeGrafter"/>
</dbReference>
<dbReference type="Gene3D" id="3.40.50.12780">
    <property type="entry name" value="N-terminal domain of ligase-like"/>
    <property type="match status" value="1"/>
</dbReference>
<name>A0A1Z4GHU8_9CYAN</name>
<keyword evidence="6" id="KW-1185">Reference proteome</keyword>